<dbReference type="EMBL" id="NQIK02000001">
    <property type="protein sequence ID" value="KAF7578863.1"/>
    <property type="molecule type" value="Genomic_DNA"/>
</dbReference>
<dbReference type="AlphaFoldDB" id="A0A5M9LNT6"/>
<gene>
    <name evidence="2" type="ORF">Ptr86124_002776</name>
    <name evidence="1" type="ORF">PtrM4_031030</name>
</gene>
<name>A0A5M9LNT6_9PLEO</name>
<reference evidence="1" key="1">
    <citation type="journal article" date="2018" name="BMC Genomics">
        <title>Comparative genomics of the wheat fungal pathogen Pyrenophora tritici-repentis reveals chromosomal variations and genome plasticity.</title>
        <authorList>
            <person name="Moolhuijzen P."/>
            <person name="See P.T."/>
            <person name="Hane J.K."/>
            <person name="Shi G."/>
            <person name="Liu Z."/>
            <person name="Oliver R.P."/>
            <person name="Moffat C.S."/>
        </authorList>
    </citation>
    <scope>NUCLEOTIDE SEQUENCE [LARGE SCALE GENOMIC DNA]</scope>
    <source>
        <strain evidence="1">M4</strain>
    </source>
</reference>
<dbReference type="EMBL" id="NRDI02000003">
    <property type="protein sequence ID" value="KAI1517475.1"/>
    <property type="molecule type" value="Genomic_DNA"/>
</dbReference>
<sequence length="41" mass="4601">MVTAKLKKARIPSQNKNLRIIKDKYNQGLRADTTVITNTAS</sequence>
<dbReference type="Proteomes" id="UP000249757">
    <property type="component" value="Unassembled WGS sequence"/>
</dbReference>
<organism evidence="2 3">
    <name type="scientific">Pyrenophora tritici-repentis</name>
    <dbReference type="NCBI Taxonomy" id="45151"/>
    <lineage>
        <taxon>Eukaryota</taxon>
        <taxon>Fungi</taxon>
        <taxon>Dikarya</taxon>
        <taxon>Ascomycota</taxon>
        <taxon>Pezizomycotina</taxon>
        <taxon>Dothideomycetes</taxon>
        <taxon>Pleosporomycetidae</taxon>
        <taxon>Pleosporales</taxon>
        <taxon>Pleosporineae</taxon>
        <taxon>Pleosporaceae</taxon>
        <taxon>Pyrenophora</taxon>
    </lineage>
</organism>
<dbReference type="Proteomes" id="UP000245464">
    <property type="component" value="Chromosome 1"/>
</dbReference>
<reference evidence="3" key="4">
    <citation type="journal article" date="2022" name="Microb. Genom.">
        <title>A global pangenome for the wheat fungal pathogen Pyrenophora tritici-repentis and prediction of effector protein structural homology.</title>
        <authorList>
            <person name="Moolhuijzen P.M."/>
            <person name="See P.T."/>
            <person name="Shi G."/>
            <person name="Powell H.R."/>
            <person name="Cockram J."/>
            <person name="Jorgensen L.N."/>
            <person name="Benslimane H."/>
            <person name="Strelkov S.E."/>
            <person name="Turner J."/>
            <person name="Liu Z."/>
            <person name="Moffat C.S."/>
        </authorList>
    </citation>
    <scope>NUCLEOTIDE SEQUENCE [LARGE SCALE GENOMIC DNA]</scope>
</reference>
<evidence type="ECO:0000313" key="3">
    <source>
        <dbReference type="Proteomes" id="UP000249757"/>
    </source>
</evidence>
<protein>
    <submittedName>
        <fullName evidence="2">Uncharacterized protein</fullName>
    </submittedName>
</protein>
<evidence type="ECO:0000313" key="2">
    <source>
        <dbReference type="EMBL" id="KAI1517475.1"/>
    </source>
</evidence>
<evidence type="ECO:0000313" key="1">
    <source>
        <dbReference type="EMBL" id="KAF7578863.1"/>
    </source>
</evidence>
<keyword evidence="3" id="KW-1185">Reference proteome</keyword>
<comment type="caution">
    <text evidence="2">The sequence shown here is derived from an EMBL/GenBank/DDBJ whole genome shotgun (WGS) entry which is preliminary data.</text>
</comment>
<reference evidence="2" key="2">
    <citation type="submission" date="2021-05" db="EMBL/GenBank/DDBJ databases">
        <authorList>
            <person name="Moolhuijzen P.M."/>
            <person name="Moffat C.S."/>
        </authorList>
    </citation>
    <scope>NUCLEOTIDE SEQUENCE</scope>
    <source>
        <strain evidence="2">86-124</strain>
    </source>
</reference>
<proteinExistence type="predicted"/>
<reference evidence="2" key="3">
    <citation type="journal article" date="2022" name="bioRxiv">
        <title>A global pangenome for the wheat fungal pathogen Pyrenophora tritici-repentis and prediction of effector protein structural homology.</title>
        <authorList>
            <person name="Moolhuijzen P."/>
            <person name="See P.T."/>
            <person name="Shi G."/>
            <person name="Powell H.R."/>
            <person name="Cockram J."/>
            <person name="Jorgensen L.N."/>
            <person name="Benslimane H."/>
            <person name="Strelkov S.E."/>
            <person name="Turner J."/>
            <person name="Liu Z."/>
            <person name="Moffat C.S."/>
        </authorList>
    </citation>
    <scope>NUCLEOTIDE SEQUENCE</scope>
    <source>
        <strain evidence="2">86-124</strain>
    </source>
</reference>
<accession>A0A5M9LNT6</accession>